<gene>
    <name evidence="3" type="ORF">A2898_00740</name>
</gene>
<evidence type="ECO:0000256" key="2">
    <source>
        <dbReference type="SAM" id="SignalP"/>
    </source>
</evidence>
<evidence type="ECO:0000256" key="1">
    <source>
        <dbReference type="SAM" id="Phobius"/>
    </source>
</evidence>
<keyword evidence="1" id="KW-0812">Transmembrane</keyword>
<feature type="signal peptide" evidence="2">
    <location>
        <begin position="1"/>
        <end position="24"/>
    </location>
</feature>
<accession>A0A1G2B1K4</accession>
<organism evidence="3 4">
    <name type="scientific">Candidatus Kerfeldbacteria bacterium RIFCSPLOWO2_01_FULL_48_11</name>
    <dbReference type="NCBI Taxonomy" id="1798543"/>
    <lineage>
        <taxon>Bacteria</taxon>
        <taxon>Candidatus Kerfeldiibacteriota</taxon>
    </lineage>
</organism>
<dbReference type="EMBL" id="MHKE01000016">
    <property type="protein sequence ID" value="OGY83034.1"/>
    <property type="molecule type" value="Genomic_DNA"/>
</dbReference>
<sequence length="299" mass="31593">MIKRIFLFATLLFGSAIVAHSASALTLAPSMQEVTLTPGEQTVINVELANETDKTIELTTEVVNFTSSGETGEPAFNFDADPTDLATWAVPERGPFVLAPDQTQDVLVTIDTPADALPGGYYAAVLFNETLGQESAGDVMIESKLGSLILATVEGNYTSGGTITEFSSTTPQAGGSTEFTVRFQNSGDIHLKPTGTLVIKNMFGTEMANATVNAENGAVLPDSVRSFDVSPWLTSTSLFGKYTATLTMSDGTVSDTAILSYWFFSTMWIAIIAGAAVLIILIIVLLVKKGSHPTTTPAS</sequence>
<keyword evidence="1" id="KW-1133">Transmembrane helix</keyword>
<dbReference type="AlphaFoldDB" id="A0A1G2B1K4"/>
<evidence type="ECO:0008006" key="5">
    <source>
        <dbReference type="Google" id="ProtNLM"/>
    </source>
</evidence>
<keyword evidence="2" id="KW-0732">Signal</keyword>
<comment type="caution">
    <text evidence="3">The sequence shown here is derived from an EMBL/GenBank/DDBJ whole genome shotgun (WGS) entry which is preliminary data.</text>
</comment>
<keyword evidence="1" id="KW-0472">Membrane</keyword>
<dbReference type="STRING" id="1798543.A2898_00740"/>
<reference evidence="3 4" key="1">
    <citation type="journal article" date="2016" name="Nat. Commun.">
        <title>Thousands of microbial genomes shed light on interconnected biogeochemical processes in an aquifer system.</title>
        <authorList>
            <person name="Anantharaman K."/>
            <person name="Brown C.T."/>
            <person name="Hug L.A."/>
            <person name="Sharon I."/>
            <person name="Castelle C.J."/>
            <person name="Probst A.J."/>
            <person name="Thomas B.C."/>
            <person name="Singh A."/>
            <person name="Wilkins M.J."/>
            <person name="Karaoz U."/>
            <person name="Brodie E.L."/>
            <person name="Williams K.H."/>
            <person name="Hubbard S.S."/>
            <person name="Banfield J.F."/>
        </authorList>
    </citation>
    <scope>NUCLEOTIDE SEQUENCE [LARGE SCALE GENOMIC DNA]</scope>
</reference>
<feature type="chain" id="PRO_5009581989" description="Alpha-galactosidase NEW3 domain-containing protein" evidence="2">
    <location>
        <begin position="25"/>
        <end position="299"/>
    </location>
</feature>
<protein>
    <recommendedName>
        <fullName evidence="5">Alpha-galactosidase NEW3 domain-containing protein</fullName>
    </recommendedName>
</protein>
<name>A0A1G2B1K4_9BACT</name>
<feature type="transmembrane region" description="Helical" evidence="1">
    <location>
        <begin position="261"/>
        <end position="287"/>
    </location>
</feature>
<dbReference type="Proteomes" id="UP000179164">
    <property type="component" value="Unassembled WGS sequence"/>
</dbReference>
<evidence type="ECO:0000313" key="3">
    <source>
        <dbReference type="EMBL" id="OGY83034.1"/>
    </source>
</evidence>
<evidence type="ECO:0000313" key="4">
    <source>
        <dbReference type="Proteomes" id="UP000179164"/>
    </source>
</evidence>
<proteinExistence type="predicted"/>